<dbReference type="eggNOG" id="KOG0255">
    <property type="taxonomic scope" value="Eukaryota"/>
</dbReference>
<proteinExistence type="predicted"/>
<comment type="subcellular location">
    <subcellularLocation>
        <location evidence="1">Membrane</location>
        <topology evidence="1">Multi-pass membrane protein</topology>
    </subcellularLocation>
</comment>
<evidence type="ECO:0000256" key="6">
    <source>
        <dbReference type="SAM" id="Phobius"/>
    </source>
</evidence>
<keyword evidence="5 6" id="KW-0472">Membrane</keyword>
<dbReference type="STRING" id="7260.B4N822"/>
<feature type="transmembrane region" description="Helical" evidence="6">
    <location>
        <begin position="366"/>
        <end position="384"/>
    </location>
</feature>
<evidence type="ECO:0000313" key="9">
    <source>
        <dbReference type="Proteomes" id="UP000007798"/>
    </source>
</evidence>
<dbReference type="OrthoDB" id="10262656at2759"/>
<feature type="transmembrane region" description="Helical" evidence="6">
    <location>
        <begin position="69"/>
        <end position="86"/>
    </location>
</feature>
<evidence type="ECO:0000256" key="2">
    <source>
        <dbReference type="ARBA" id="ARBA00022448"/>
    </source>
</evidence>
<feature type="transmembrane region" description="Helical" evidence="6">
    <location>
        <begin position="478"/>
        <end position="499"/>
    </location>
</feature>
<gene>
    <name evidence="8" type="primary">Dwil\GK11975</name>
    <name evidence="8" type="ORF">Dwil_GK11975</name>
</gene>
<sequence length="503" mass="55520">MEDSYESTMLVSSWDYDVVLEKIGYGKAQWLLLLISGLLTITSVASQQAMGIIVIASHCEFQTTQAEKGLMMASCVAGISLSTYFWGYISDNFGRRKVLLHGVFVSNGLQIILMFVTNMWFFNIISFLGGISIGGISAALYAYLSEFHIPRHRAVVVNYSTMFVSVTAIFVPATAWMILSSDWSIGLVGDFVFRPWRFIMFVNLLPGFLAGLLLLYYPESPKFLLSQNQIKEAVSAVAWIGQLNRGISINQILNCDEFTLKPENQNRSILINKNILSNIARATMPLFHKPHVLNFILCNLAIFGMFFSSNGMQFWFPEIVNRSSRAENANSSTVCEILSNSFAQQKRSIDLTCINPIDKKTYIDNMIVGVAFLVGFCIQGTLLNPLGRKNVLLAALVVSTISGILLHFVTNATAVLVLFCLYILLPGLSISIMLGAVVDFVPTNLRGKAVSICLSLGRLGSIAATNLMGIMLQPLCNTTFAMFTSVLFVCIIIVCRVPIKNST</sequence>
<dbReference type="Proteomes" id="UP000007798">
    <property type="component" value="Unassembled WGS sequence"/>
</dbReference>
<protein>
    <recommendedName>
        <fullName evidence="7">Major facilitator superfamily (MFS) profile domain-containing protein</fullName>
    </recommendedName>
</protein>
<dbReference type="AlphaFoldDB" id="B4N822"/>
<name>B4N822_DROWI</name>
<accession>B4N822</accession>
<feature type="transmembrane region" description="Helical" evidence="6">
    <location>
        <begin position="98"/>
        <end position="116"/>
    </location>
</feature>
<keyword evidence="2" id="KW-0813">Transport</keyword>
<evidence type="ECO:0000256" key="5">
    <source>
        <dbReference type="ARBA" id="ARBA00023136"/>
    </source>
</evidence>
<dbReference type="SUPFAM" id="SSF103473">
    <property type="entry name" value="MFS general substrate transporter"/>
    <property type="match status" value="1"/>
</dbReference>
<keyword evidence="4 6" id="KW-1133">Transmembrane helix</keyword>
<dbReference type="InterPro" id="IPR020846">
    <property type="entry name" value="MFS_dom"/>
</dbReference>
<dbReference type="PANTHER" id="PTHR23511:SF37">
    <property type="entry name" value="MAJOR FACILITATOR SUPERFAMILY (MFS) PROFILE DOMAIN-CONTAINING PROTEIN-RELATED"/>
    <property type="match status" value="1"/>
</dbReference>
<evidence type="ECO:0000256" key="3">
    <source>
        <dbReference type="ARBA" id="ARBA00022692"/>
    </source>
</evidence>
<keyword evidence="3 6" id="KW-0812">Transmembrane</keyword>
<feature type="transmembrane region" description="Helical" evidence="6">
    <location>
        <begin position="156"/>
        <end position="178"/>
    </location>
</feature>
<dbReference type="Gene3D" id="1.20.1250.20">
    <property type="entry name" value="MFS general substrate transporter like domains"/>
    <property type="match status" value="1"/>
</dbReference>
<feature type="transmembrane region" description="Helical" evidence="6">
    <location>
        <begin position="449"/>
        <end position="472"/>
    </location>
</feature>
<keyword evidence="9" id="KW-1185">Reference proteome</keyword>
<feature type="transmembrane region" description="Helical" evidence="6">
    <location>
        <begin position="391"/>
        <end position="409"/>
    </location>
</feature>
<dbReference type="GO" id="GO:0022857">
    <property type="term" value="F:transmembrane transporter activity"/>
    <property type="evidence" value="ECO:0007669"/>
    <property type="project" value="InterPro"/>
</dbReference>
<dbReference type="InParanoid" id="B4N822"/>
<dbReference type="InterPro" id="IPR036259">
    <property type="entry name" value="MFS_trans_sf"/>
</dbReference>
<evidence type="ECO:0000313" key="8">
    <source>
        <dbReference type="EMBL" id="EDW81273.2"/>
    </source>
</evidence>
<feature type="domain" description="Major facilitator superfamily (MFS) profile" evidence="7">
    <location>
        <begin position="29"/>
        <end position="502"/>
    </location>
</feature>
<dbReference type="InterPro" id="IPR005829">
    <property type="entry name" value="Sugar_transporter_CS"/>
</dbReference>
<evidence type="ECO:0000256" key="1">
    <source>
        <dbReference type="ARBA" id="ARBA00004141"/>
    </source>
</evidence>
<feature type="transmembrane region" description="Helical" evidence="6">
    <location>
        <begin position="122"/>
        <end position="144"/>
    </location>
</feature>
<feature type="transmembrane region" description="Helical" evidence="6">
    <location>
        <begin position="198"/>
        <end position="217"/>
    </location>
</feature>
<evidence type="ECO:0000256" key="4">
    <source>
        <dbReference type="ARBA" id="ARBA00022989"/>
    </source>
</evidence>
<reference evidence="8 9" key="1">
    <citation type="journal article" date="2007" name="Nature">
        <title>Evolution of genes and genomes on the Drosophila phylogeny.</title>
        <authorList>
            <consortium name="Drosophila 12 Genomes Consortium"/>
            <person name="Clark A.G."/>
            <person name="Eisen M.B."/>
            <person name="Smith D.R."/>
            <person name="Bergman C.M."/>
            <person name="Oliver B."/>
            <person name="Markow T.A."/>
            <person name="Kaufman T.C."/>
            <person name="Kellis M."/>
            <person name="Gelbart W."/>
            <person name="Iyer V.N."/>
            <person name="Pollard D.A."/>
            <person name="Sackton T.B."/>
            <person name="Larracuente A.M."/>
            <person name="Singh N.D."/>
            <person name="Abad J.P."/>
            <person name="Abt D.N."/>
            <person name="Adryan B."/>
            <person name="Aguade M."/>
            <person name="Akashi H."/>
            <person name="Anderson W.W."/>
            <person name="Aquadro C.F."/>
            <person name="Ardell D.H."/>
            <person name="Arguello R."/>
            <person name="Artieri C.G."/>
            <person name="Barbash D.A."/>
            <person name="Barker D."/>
            <person name="Barsanti P."/>
            <person name="Batterham P."/>
            <person name="Batzoglou S."/>
            <person name="Begun D."/>
            <person name="Bhutkar A."/>
            <person name="Blanco E."/>
            <person name="Bosak S.A."/>
            <person name="Bradley R.K."/>
            <person name="Brand A.D."/>
            <person name="Brent M.R."/>
            <person name="Brooks A.N."/>
            <person name="Brown R.H."/>
            <person name="Butlin R.K."/>
            <person name="Caggese C."/>
            <person name="Calvi B.R."/>
            <person name="Bernardo de Carvalho A."/>
            <person name="Caspi A."/>
            <person name="Castrezana S."/>
            <person name="Celniker S.E."/>
            <person name="Chang J.L."/>
            <person name="Chapple C."/>
            <person name="Chatterji S."/>
            <person name="Chinwalla A."/>
            <person name="Civetta A."/>
            <person name="Clifton S.W."/>
            <person name="Comeron J.M."/>
            <person name="Costello J.C."/>
            <person name="Coyne J.A."/>
            <person name="Daub J."/>
            <person name="David R.G."/>
            <person name="Delcher A.L."/>
            <person name="Delehaunty K."/>
            <person name="Do C.B."/>
            <person name="Ebling H."/>
            <person name="Edwards K."/>
            <person name="Eickbush T."/>
            <person name="Evans J.D."/>
            <person name="Filipski A."/>
            <person name="Findeiss S."/>
            <person name="Freyhult E."/>
            <person name="Fulton L."/>
            <person name="Fulton R."/>
            <person name="Garcia A.C."/>
            <person name="Gardiner A."/>
            <person name="Garfield D.A."/>
            <person name="Garvin B.E."/>
            <person name="Gibson G."/>
            <person name="Gilbert D."/>
            <person name="Gnerre S."/>
            <person name="Godfrey J."/>
            <person name="Good R."/>
            <person name="Gotea V."/>
            <person name="Gravely B."/>
            <person name="Greenberg A.J."/>
            <person name="Griffiths-Jones S."/>
            <person name="Gross S."/>
            <person name="Guigo R."/>
            <person name="Gustafson E.A."/>
            <person name="Haerty W."/>
            <person name="Hahn M.W."/>
            <person name="Halligan D.L."/>
            <person name="Halpern A.L."/>
            <person name="Halter G.M."/>
            <person name="Han M.V."/>
            <person name="Heger A."/>
            <person name="Hillier L."/>
            <person name="Hinrichs A.S."/>
            <person name="Holmes I."/>
            <person name="Hoskins R.A."/>
            <person name="Hubisz M.J."/>
            <person name="Hultmark D."/>
            <person name="Huntley M.A."/>
            <person name="Jaffe D.B."/>
            <person name="Jagadeeshan S."/>
            <person name="Jeck W.R."/>
            <person name="Johnson J."/>
            <person name="Jones C.D."/>
            <person name="Jordan W.C."/>
            <person name="Karpen G.H."/>
            <person name="Kataoka E."/>
            <person name="Keightley P.D."/>
            <person name="Kheradpour P."/>
            <person name="Kirkness E.F."/>
            <person name="Koerich L.B."/>
            <person name="Kristiansen K."/>
            <person name="Kudrna D."/>
            <person name="Kulathinal R.J."/>
            <person name="Kumar S."/>
            <person name="Kwok R."/>
            <person name="Lander E."/>
            <person name="Langley C.H."/>
            <person name="Lapoint R."/>
            <person name="Lazzaro B.P."/>
            <person name="Lee S.J."/>
            <person name="Levesque L."/>
            <person name="Li R."/>
            <person name="Lin C.F."/>
            <person name="Lin M.F."/>
            <person name="Lindblad-Toh K."/>
            <person name="Llopart A."/>
            <person name="Long M."/>
            <person name="Low L."/>
            <person name="Lozovsky E."/>
            <person name="Lu J."/>
            <person name="Luo M."/>
            <person name="Machado C.A."/>
            <person name="Makalowski W."/>
            <person name="Marzo M."/>
            <person name="Matsuda M."/>
            <person name="Matzkin L."/>
            <person name="McAllister B."/>
            <person name="McBride C.S."/>
            <person name="McKernan B."/>
            <person name="McKernan K."/>
            <person name="Mendez-Lago M."/>
            <person name="Minx P."/>
            <person name="Mollenhauer M.U."/>
            <person name="Montooth K."/>
            <person name="Mount S.M."/>
            <person name="Mu X."/>
            <person name="Myers E."/>
            <person name="Negre B."/>
            <person name="Newfeld S."/>
            <person name="Nielsen R."/>
            <person name="Noor M.A."/>
            <person name="O'Grady P."/>
            <person name="Pachter L."/>
            <person name="Papaceit M."/>
            <person name="Parisi M.J."/>
            <person name="Parisi M."/>
            <person name="Parts L."/>
            <person name="Pedersen J.S."/>
            <person name="Pesole G."/>
            <person name="Phillippy A.M."/>
            <person name="Ponting C.P."/>
            <person name="Pop M."/>
            <person name="Porcelli D."/>
            <person name="Powell J.R."/>
            <person name="Prohaska S."/>
            <person name="Pruitt K."/>
            <person name="Puig M."/>
            <person name="Quesneville H."/>
            <person name="Ram K.R."/>
            <person name="Rand D."/>
            <person name="Rasmussen M.D."/>
            <person name="Reed L.K."/>
            <person name="Reenan R."/>
            <person name="Reily A."/>
            <person name="Remington K.A."/>
            <person name="Rieger T.T."/>
            <person name="Ritchie M.G."/>
            <person name="Robin C."/>
            <person name="Rogers Y.H."/>
            <person name="Rohde C."/>
            <person name="Rozas J."/>
            <person name="Rubenfield M.J."/>
            <person name="Ruiz A."/>
            <person name="Russo S."/>
            <person name="Salzberg S.L."/>
            <person name="Sanchez-Gracia A."/>
            <person name="Saranga D.J."/>
            <person name="Sato H."/>
            <person name="Schaeffer S.W."/>
            <person name="Schatz M.C."/>
            <person name="Schlenke T."/>
            <person name="Schwartz R."/>
            <person name="Segarra C."/>
            <person name="Singh R.S."/>
            <person name="Sirot L."/>
            <person name="Sirota M."/>
            <person name="Sisneros N.B."/>
            <person name="Smith C.D."/>
            <person name="Smith T.F."/>
            <person name="Spieth J."/>
            <person name="Stage D.E."/>
            <person name="Stark A."/>
            <person name="Stephan W."/>
            <person name="Strausberg R.L."/>
            <person name="Strempel S."/>
            <person name="Sturgill D."/>
            <person name="Sutton G."/>
            <person name="Sutton G.G."/>
            <person name="Tao W."/>
            <person name="Teichmann S."/>
            <person name="Tobari Y.N."/>
            <person name="Tomimura Y."/>
            <person name="Tsolas J.M."/>
            <person name="Valente V.L."/>
            <person name="Venter E."/>
            <person name="Venter J.C."/>
            <person name="Vicario S."/>
            <person name="Vieira F.G."/>
            <person name="Vilella A.J."/>
            <person name="Villasante A."/>
            <person name="Walenz B."/>
            <person name="Wang J."/>
            <person name="Wasserman M."/>
            <person name="Watts T."/>
            <person name="Wilson D."/>
            <person name="Wilson R.K."/>
            <person name="Wing R.A."/>
            <person name="Wolfner M.F."/>
            <person name="Wong A."/>
            <person name="Wong G.K."/>
            <person name="Wu C.I."/>
            <person name="Wu G."/>
            <person name="Yamamoto D."/>
            <person name="Yang H.P."/>
            <person name="Yang S.P."/>
            <person name="Yorke J.A."/>
            <person name="Yoshida K."/>
            <person name="Zdobnov E."/>
            <person name="Zhang P."/>
            <person name="Zhang Y."/>
            <person name="Zimin A.V."/>
            <person name="Baldwin J."/>
            <person name="Abdouelleil A."/>
            <person name="Abdulkadir J."/>
            <person name="Abebe A."/>
            <person name="Abera B."/>
            <person name="Abreu J."/>
            <person name="Acer S.C."/>
            <person name="Aftuck L."/>
            <person name="Alexander A."/>
            <person name="An P."/>
            <person name="Anderson E."/>
            <person name="Anderson S."/>
            <person name="Arachi H."/>
            <person name="Azer M."/>
            <person name="Bachantsang P."/>
            <person name="Barry A."/>
            <person name="Bayul T."/>
            <person name="Berlin A."/>
            <person name="Bessette D."/>
            <person name="Bloom T."/>
            <person name="Blye J."/>
            <person name="Boguslavskiy L."/>
            <person name="Bonnet C."/>
            <person name="Boukhgalter B."/>
            <person name="Bourzgui I."/>
            <person name="Brown A."/>
            <person name="Cahill P."/>
            <person name="Channer S."/>
            <person name="Cheshatsang Y."/>
            <person name="Chuda L."/>
            <person name="Citroen M."/>
            <person name="Collymore A."/>
            <person name="Cooke P."/>
            <person name="Costello M."/>
            <person name="D'Aco K."/>
            <person name="Daza R."/>
            <person name="De Haan G."/>
            <person name="DeGray S."/>
            <person name="DeMaso C."/>
            <person name="Dhargay N."/>
            <person name="Dooley K."/>
            <person name="Dooley E."/>
            <person name="Doricent M."/>
            <person name="Dorje P."/>
            <person name="Dorjee K."/>
            <person name="Dupes A."/>
            <person name="Elong R."/>
            <person name="Falk J."/>
            <person name="Farina A."/>
            <person name="Faro S."/>
            <person name="Ferguson D."/>
            <person name="Fisher S."/>
            <person name="Foley C.D."/>
            <person name="Franke A."/>
            <person name="Friedrich D."/>
            <person name="Gadbois L."/>
            <person name="Gearin G."/>
            <person name="Gearin C.R."/>
            <person name="Giannoukos G."/>
            <person name="Goode T."/>
            <person name="Graham J."/>
            <person name="Grandbois E."/>
            <person name="Grewal S."/>
            <person name="Gyaltsen K."/>
            <person name="Hafez N."/>
            <person name="Hagos B."/>
            <person name="Hall J."/>
            <person name="Henson C."/>
            <person name="Hollinger A."/>
            <person name="Honan T."/>
            <person name="Huard M.D."/>
            <person name="Hughes L."/>
            <person name="Hurhula B."/>
            <person name="Husby M.E."/>
            <person name="Kamat A."/>
            <person name="Kanga B."/>
            <person name="Kashin S."/>
            <person name="Khazanovich D."/>
            <person name="Kisner P."/>
            <person name="Lance K."/>
            <person name="Lara M."/>
            <person name="Lee W."/>
            <person name="Lennon N."/>
            <person name="Letendre F."/>
            <person name="LeVine R."/>
            <person name="Lipovsky A."/>
            <person name="Liu X."/>
            <person name="Liu J."/>
            <person name="Liu S."/>
            <person name="Lokyitsang T."/>
            <person name="Lokyitsang Y."/>
            <person name="Lubonja R."/>
            <person name="Lui A."/>
            <person name="MacDonald P."/>
            <person name="Magnisalis V."/>
            <person name="Maru K."/>
            <person name="Matthews C."/>
            <person name="McCusker W."/>
            <person name="McDonough S."/>
            <person name="Mehta T."/>
            <person name="Meldrim J."/>
            <person name="Meneus L."/>
            <person name="Mihai O."/>
            <person name="Mihalev A."/>
            <person name="Mihova T."/>
            <person name="Mittelman R."/>
            <person name="Mlenga V."/>
            <person name="Montmayeur A."/>
            <person name="Mulrain L."/>
            <person name="Navidi A."/>
            <person name="Naylor J."/>
            <person name="Negash T."/>
            <person name="Nguyen T."/>
            <person name="Nguyen N."/>
            <person name="Nicol R."/>
            <person name="Norbu C."/>
            <person name="Norbu N."/>
            <person name="Novod N."/>
            <person name="O'Neill B."/>
            <person name="Osman S."/>
            <person name="Markiewicz E."/>
            <person name="Oyono O.L."/>
            <person name="Patti C."/>
            <person name="Phunkhang P."/>
            <person name="Pierre F."/>
            <person name="Priest M."/>
            <person name="Raghuraman S."/>
            <person name="Rege F."/>
            <person name="Reyes R."/>
            <person name="Rise C."/>
            <person name="Rogov P."/>
            <person name="Ross K."/>
            <person name="Ryan E."/>
            <person name="Settipalli S."/>
            <person name="Shea T."/>
            <person name="Sherpa N."/>
            <person name="Shi L."/>
            <person name="Shih D."/>
            <person name="Sparrow T."/>
            <person name="Spaulding J."/>
            <person name="Stalker J."/>
            <person name="Stange-Thomann N."/>
            <person name="Stavropoulos S."/>
            <person name="Stone C."/>
            <person name="Strader C."/>
            <person name="Tesfaye S."/>
            <person name="Thomson T."/>
            <person name="Thoulutsang Y."/>
            <person name="Thoulutsang D."/>
            <person name="Topham K."/>
            <person name="Topping I."/>
            <person name="Tsamla T."/>
            <person name="Vassiliev H."/>
            <person name="Vo A."/>
            <person name="Wangchuk T."/>
            <person name="Wangdi T."/>
            <person name="Weiand M."/>
            <person name="Wilkinson J."/>
            <person name="Wilson A."/>
            <person name="Yadav S."/>
            <person name="Young G."/>
            <person name="Yu Q."/>
            <person name="Zembek L."/>
            <person name="Zhong D."/>
            <person name="Zimmer A."/>
            <person name="Zwirko Z."/>
            <person name="Jaffe D.B."/>
            <person name="Alvarez P."/>
            <person name="Brockman W."/>
            <person name="Butler J."/>
            <person name="Chin C."/>
            <person name="Gnerre S."/>
            <person name="Grabherr M."/>
            <person name="Kleber M."/>
            <person name="Mauceli E."/>
            <person name="MacCallum I."/>
        </authorList>
    </citation>
    <scope>NUCLEOTIDE SEQUENCE [LARGE SCALE GENOMIC DNA]</scope>
    <source>
        <strain evidence="9">Tucson 14030-0811.24</strain>
    </source>
</reference>
<dbReference type="Pfam" id="PF07690">
    <property type="entry name" value="MFS_1"/>
    <property type="match status" value="1"/>
</dbReference>
<dbReference type="KEGG" id="dwi:6646993"/>
<organism evidence="8 9">
    <name type="scientific">Drosophila willistoni</name>
    <name type="common">Fruit fly</name>
    <dbReference type="NCBI Taxonomy" id="7260"/>
    <lineage>
        <taxon>Eukaryota</taxon>
        <taxon>Metazoa</taxon>
        <taxon>Ecdysozoa</taxon>
        <taxon>Arthropoda</taxon>
        <taxon>Hexapoda</taxon>
        <taxon>Insecta</taxon>
        <taxon>Pterygota</taxon>
        <taxon>Neoptera</taxon>
        <taxon>Endopterygota</taxon>
        <taxon>Diptera</taxon>
        <taxon>Brachycera</taxon>
        <taxon>Muscomorpha</taxon>
        <taxon>Ephydroidea</taxon>
        <taxon>Drosophilidae</taxon>
        <taxon>Drosophila</taxon>
        <taxon>Sophophora</taxon>
    </lineage>
</organism>
<feature type="transmembrane region" description="Helical" evidence="6">
    <location>
        <begin position="292"/>
        <end position="316"/>
    </location>
</feature>
<dbReference type="InterPro" id="IPR011701">
    <property type="entry name" value="MFS"/>
</dbReference>
<feature type="transmembrane region" description="Helical" evidence="6">
    <location>
        <begin position="415"/>
        <end position="437"/>
    </location>
</feature>
<feature type="transmembrane region" description="Helical" evidence="6">
    <location>
        <begin position="30"/>
        <end position="57"/>
    </location>
</feature>
<evidence type="ECO:0000259" key="7">
    <source>
        <dbReference type="PROSITE" id="PS50850"/>
    </source>
</evidence>
<dbReference type="EMBL" id="CH964232">
    <property type="protein sequence ID" value="EDW81273.2"/>
    <property type="molecule type" value="Genomic_DNA"/>
</dbReference>
<dbReference type="GO" id="GO:0016020">
    <property type="term" value="C:membrane"/>
    <property type="evidence" value="ECO:0007669"/>
    <property type="project" value="UniProtKB-SubCell"/>
</dbReference>
<dbReference type="PROSITE" id="PS00217">
    <property type="entry name" value="SUGAR_TRANSPORT_2"/>
    <property type="match status" value="1"/>
</dbReference>
<dbReference type="HOGENOM" id="CLU_001265_46_15_1"/>
<dbReference type="PANTHER" id="PTHR23511">
    <property type="entry name" value="SYNAPTIC VESICLE GLYCOPROTEIN 2"/>
    <property type="match status" value="1"/>
</dbReference>
<dbReference type="PROSITE" id="PS50850">
    <property type="entry name" value="MFS"/>
    <property type="match status" value="1"/>
</dbReference>